<dbReference type="AlphaFoldDB" id="A0A0C4ECC9"/>
<evidence type="ECO:0000313" key="3">
    <source>
        <dbReference type="EnsemblFungi" id="MAPG_10347T0"/>
    </source>
</evidence>
<evidence type="ECO:0000256" key="1">
    <source>
        <dbReference type="SAM" id="MobiDB-lite"/>
    </source>
</evidence>
<protein>
    <submittedName>
        <fullName evidence="2 3">Uncharacterized protein</fullName>
    </submittedName>
</protein>
<dbReference type="EnsemblFungi" id="MAPG_10347T0">
    <property type="protein sequence ID" value="MAPG_10347T0"/>
    <property type="gene ID" value="MAPG_10347"/>
</dbReference>
<feature type="region of interest" description="Disordered" evidence="1">
    <location>
        <begin position="103"/>
        <end position="229"/>
    </location>
</feature>
<feature type="region of interest" description="Disordered" evidence="1">
    <location>
        <begin position="1"/>
        <end position="77"/>
    </location>
</feature>
<evidence type="ECO:0000313" key="4">
    <source>
        <dbReference type="Proteomes" id="UP000011715"/>
    </source>
</evidence>
<feature type="compositionally biased region" description="Low complexity" evidence="1">
    <location>
        <begin position="185"/>
        <end position="201"/>
    </location>
</feature>
<feature type="compositionally biased region" description="Low complexity" evidence="1">
    <location>
        <begin position="115"/>
        <end position="124"/>
    </location>
</feature>
<keyword evidence="4" id="KW-1185">Reference proteome</keyword>
<proteinExistence type="predicted"/>
<dbReference type="EMBL" id="GL876975">
    <property type="protein sequence ID" value="KLU90494.1"/>
    <property type="molecule type" value="Genomic_DNA"/>
</dbReference>
<evidence type="ECO:0000313" key="2">
    <source>
        <dbReference type="EMBL" id="KLU90494.1"/>
    </source>
</evidence>
<reference evidence="2" key="3">
    <citation type="submission" date="2011-03" db="EMBL/GenBank/DDBJ databases">
        <title>Annotation of Magnaporthe poae ATCC 64411.</title>
        <authorList>
            <person name="Ma L.-J."/>
            <person name="Dead R."/>
            <person name="Young S.K."/>
            <person name="Zeng Q."/>
            <person name="Gargeya S."/>
            <person name="Fitzgerald M."/>
            <person name="Haas B."/>
            <person name="Abouelleil A."/>
            <person name="Alvarado L."/>
            <person name="Arachchi H.M."/>
            <person name="Berlin A."/>
            <person name="Brown A."/>
            <person name="Chapman S.B."/>
            <person name="Chen Z."/>
            <person name="Dunbar C."/>
            <person name="Freedman E."/>
            <person name="Gearin G."/>
            <person name="Gellesch M."/>
            <person name="Goldberg J."/>
            <person name="Griggs A."/>
            <person name="Gujja S."/>
            <person name="Heiman D."/>
            <person name="Howarth C."/>
            <person name="Larson L."/>
            <person name="Lui A."/>
            <person name="MacDonald P.J.P."/>
            <person name="Mehta T."/>
            <person name="Montmayeur A."/>
            <person name="Murphy C."/>
            <person name="Neiman D."/>
            <person name="Pearson M."/>
            <person name="Priest M."/>
            <person name="Roberts A."/>
            <person name="Saif S."/>
            <person name="Shea T."/>
            <person name="Shenoy N."/>
            <person name="Sisk P."/>
            <person name="Stolte C."/>
            <person name="Sykes S."/>
            <person name="Yandava C."/>
            <person name="Wortman J."/>
            <person name="Nusbaum C."/>
            <person name="Birren B."/>
        </authorList>
    </citation>
    <scope>NUCLEOTIDE SEQUENCE</scope>
    <source>
        <strain evidence="2">ATCC 64411</strain>
    </source>
</reference>
<dbReference type="VEuPathDB" id="FungiDB:MAPG_10347"/>
<feature type="compositionally biased region" description="Low complexity" evidence="1">
    <location>
        <begin position="47"/>
        <end position="56"/>
    </location>
</feature>
<reference evidence="4" key="2">
    <citation type="submission" date="2010-05" db="EMBL/GenBank/DDBJ databases">
        <title>The genome sequence of Magnaporthe poae strain ATCC 64411.</title>
        <authorList>
            <person name="Ma L.-J."/>
            <person name="Dead R."/>
            <person name="Young S."/>
            <person name="Zeng Q."/>
            <person name="Koehrsen M."/>
            <person name="Alvarado L."/>
            <person name="Berlin A."/>
            <person name="Chapman S.B."/>
            <person name="Chen Z."/>
            <person name="Freedman E."/>
            <person name="Gellesch M."/>
            <person name="Goldberg J."/>
            <person name="Griggs A."/>
            <person name="Gujja S."/>
            <person name="Heilman E.R."/>
            <person name="Heiman D."/>
            <person name="Hepburn T."/>
            <person name="Howarth C."/>
            <person name="Jen D."/>
            <person name="Larson L."/>
            <person name="Mehta T."/>
            <person name="Neiman D."/>
            <person name="Pearson M."/>
            <person name="Roberts A."/>
            <person name="Saif S."/>
            <person name="Shea T."/>
            <person name="Shenoy N."/>
            <person name="Sisk P."/>
            <person name="Stolte C."/>
            <person name="Sykes S."/>
            <person name="Walk T."/>
            <person name="White J."/>
            <person name="Yandava C."/>
            <person name="Haas B."/>
            <person name="Nusbaum C."/>
            <person name="Birren B."/>
        </authorList>
    </citation>
    <scope>NUCLEOTIDE SEQUENCE [LARGE SCALE GENOMIC DNA]</scope>
    <source>
        <strain evidence="4">ATCC 64411 / 73-15</strain>
    </source>
</reference>
<reference evidence="2" key="1">
    <citation type="submission" date="2010-05" db="EMBL/GenBank/DDBJ databases">
        <title>The Genome Sequence of Magnaporthe poae strain ATCC 64411.</title>
        <authorList>
            <consortium name="The Broad Institute Genome Sequencing Platform"/>
            <consortium name="Broad Institute Genome Sequencing Center for Infectious Disease"/>
            <person name="Ma L.-J."/>
            <person name="Dead R."/>
            <person name="Young S."/>
            <person name="Zeng Q."/>
            <person name="Koehrsen M."/>
            <person name="Alvarado L."/>
            <person name="Berlin A."/>
            <person name="Chapman S.B."/>
            <person name="Chen Z."/>
            <person name="Freedman E."/>
            <person name="Gellesch M."/>
            <person name="Goldberg J."/>
            <person name="Griggs A."/>
            <person name="Gujja S."/>
            <person name="Heilman E.R."/>
            <person name="Heiman D."/>
            <person name="Hepburn T."/>
            <person name="Howarth C."/>
            <person name="Jen D."/>
            <person name="Larson L."/>
            <person name="Mehta T."/>
            <person name="Neiman D."/>
            <person name="Pearson M."/>
            <person name="Roberts A."/>
            <person name="Saif S."/>
            <person name="Shea T."/>
            <person name="Shenoy N."/>
            <person name="Sisk P."/>
            <person name="Stolte C."/>
            <person name="Sykes S."/>
            <person name="Walk T."/>
            <person name="White J."/>
            <person name="Yandava C."/>
            <person name="Haas B."/>
            <person name="Nusbaum C."/>
            <person name="Birren B."/>
        </authorList>
    </citation>
    <scope>NUCLEOTIDE SEQUENCE</scope>
    <source>
        <strain evidence="2">ATCC 64411</strain>
    </source>
</reference>
<gene>
    <name evidence="2" type="ORF">MAPG_10347</name>
</gene>
<dbReference type="EMBL" id="ADBL01002313">
    <property type="status" value="NOT_ANNOTATED_CDS"/>
    <property type="molecule type" value="Genomic_DNA"/>
</dbReference>
<sequence length="229" mass="24374">MSGRNDGSARPSNGGNMDAAASSPIKSRGRRNAVSVSSPQTLPEPPASAGSPASPSKKSHGMPFLVHMEETADHPSMTLEVAPVTPEMMGMPAFEEDENGNMWIPARYSCPAPPQESVASSSSSEARDDPPPPLQSSPERTDRSGTSPAMRKLTEKMEALLPLKEDEHGRLVPTCPCSRRRAGDADSSASSPVPCAKCKWLNPPPPKPTMPKRKGDGPHYFVPGKPDKE</sequence>
<reference evidence="3" key="4">
    <citation type="journal article" date="2015" name="G3 (Bethesda)">
        <title>Genome sequences of three phytopathogenic species of the Magnaporthaceae family of fungi.</title>
        <authorList>
            <person name="Okagaki L.H."/>
            <person name="Nunes C.C."/>
            <person name="Sailsbery J."/>
            <person name="Clay B."/>
            <person name="Brown D."/>
            <person name="John T."/>
            <person name="Oh Y."/>
            <person name="Young N."/>
            <person name="Fitzgerald M."/>
            <person name="Haas B.J."/>
            <person name="Zeng Q."/>
            <person name="Young S."/>
            <person name="Adiconis X."/>
            <person name="Fan L."/>
            <person name="Levin J.Z."/>
            <person name="Mitchell T.K."/>
            <person name="Okubara P.A."/>
            <person name="Farman M.L."/>
            <person name="Kohn L.M."/>
            <person name="Birren B."/>
            <person name="Ma L.-J."/>
            <person name="Dean R.A."/>
        </authorList>
    </citation>
    <scope>NUCLEOTIDE SEQUENCE</scope>
    <source>
        <strain evidence="3">ATCC 64411 / 73-15</strain>
    </source>
</reference>
<organism evidence="3 4">
    <name type="scientific">Magnaporthiopsis poae (strain ATCC 64411 / 73-15)</name>
    <name type="common">Kentucky bluegrass fungus</name>
    <name type="synonym">Magnaporthe poae</name>
    <dbReference type="NCBI Taxonomy" id="644358"/>
    <lineage>
        <taxon>Eukaryota</taxon>
        <taxon>Fungi</taxon>
        <taxon>Dikarya</taxon>
        <taxon>Ascomycota</taxon>
        <taxon>Pezizomycotina</taxon>
        <taxon>Sordariomycetes</taxon>
        <taxon>Sordariomycetidae</taxon>
        <taxon>Magnaporthales</taxon>
        <taxon>Magnaporthaceae</taxon>
        <taxon>Magnaporthiopsis</taxon>
    </lineage>
</organism>
<reference evidence="3" key="5">
    <citation type="submission" date="2015-06" db="UniProtKB">
        <authorList>
            <consortium name="EnsemblFungi"/>
        </authorList>
    </citation>
    <scope>IDENTIFICATION</scope>
    <source>
        <strain evidence="3">ATCC 64411</strain>
    </source>
</reference>
<dbReference type="Proteomes" id="UP000011715">
    <property type="component" value="Unassembled WGS sequence"/>
</dbReference>
<name>A0A0C4ECC9_MAGP6</name>
<accession>A0A0C4ECC9</accession>
<feature type="compositionally biased region" description="Basic and acidic residues" evidence="1">
    <location>
        <begin position="152"/>
        <end position="170"/>
    </location>
</feature>